<gene>
    <name evidence="1" type="ORF">FHS68_000133</name>
</gene>
<dbReference type="RefSeq" id="WP_167266172.1">
    <property type="nucleotide sequence ID" value="NZ_JAASQJ010000001.1"/>
</dbReference>
<dbReference type="EMBL" id="JAASQJ010000001">
    <property type="protein sequence ID" value="NIJ50977.1"/>
    <property type="molecule type" value="Genomic_DNA"/>
</dbReference>
<sequence length="54" mass="6469">MILFTRSARSFPDSYVAAQCHQHRSLILKTLGKEQEFTQEAQRAREYFFKMEDK</sequence>
<accession>A0ABX0UEA8</accession>
<protein>
    <submittedName>
        <fullName evidence="1">Uncharacterized protein</fullName>
    </submittedName>
</protein>
<name>A0ABX0UEA8_9BACT</name>
<comment type="caution">
    <text evidence="1">The sequence shown here is derived from an EMBL/GenBank/DDBJ whole genome shotgun (WGS) entry which is preliminary data.</text>
</comment>
<evidence type="ECO:0000313" key="1">
    <source>
        <dbReference type="EMBL" id="NIJ50977.1"/>
    </source>
</evidence>
<organism evidence="1 2">
    <name type="scientific">Dyadobacter arcticus</name>
    <dbReference type="NCBI Taxonomy" id="1078754"/>
    <lineage>
        <taxon>Bacteria</taxon>
        <taxon>Pseudomonadati</taxon>
        <taxon>Bacteroidota</taxon>
        <taxon>Cytophagia</taxon>
        <taxon>Cytophagales</taxon>
        <taxon>Spirosomataceae</taxon>
        <taxon>Dyadobacter</taxon>
    </lineage>
</organism>
<keyword evidence="2" id="KW-1185">Reference proteome</keyword>
<dbReference type="Proteomes" id="UP001179181">
    <property type="component" value="Unassembled WGS sequence"/>
</dbReference>
<reference evidence="1 2" key="1">
    <citation type="submission" date="2020-03" db="EMBL/GenBank/DDBJ databases">
        <title>Genomic Encyclopedia of Type Strains, Phase IV (KMG-IV): sequencing the most valuable type-strain genomes for metagenomic binning, comparative biology and taxonomic classification.</title>
        <authorList>
            <person name="Goeker M."/>
        </authorList>
    </citation>
    <scope>NUCLEOTIDE SEQUENCE [LARGE SCALE GENOMIC DNA]</scope>
    <source>
        <strain evidence="1 2">DSM 102865</strain>
    </source>
</reference>
<evidence type="ECO:0000313" key="2">
    <source>
        <dbReference type="Proteomes" id="UP001179181"/>
    </source>
</evidence>
<proteinExistence type="predicted"/>